<dbReference type="InterPro" id="IPR045055">
    <property type="entry name" value="DNA2/NAM7-like"/>
</dbReference>
<dbReference type="OrthoDB" id="9757917at2"/>
<keyword evidence="4" id="KW-1185">Reference proteome</keyword>
<evidence type="ECO:0000259" key="2">
    <source>
        <dbReference type="SMART" id="SM00382"/>
    </source>
</evidence>
<dbReference type="InterPro" id="IPR047187">
    <property type="entry name" value="SF1_C_Upf1"/>
</dbReference>
<dbReference type="Pfam" id="PF18741">
    <property type="entry name" value="MTES_1575"/>
    <property type="match status" value="1"/>
</dbReference>
<feature type="region of interest" description="Disordered" evidence="1">
    <location>
        <begin position="1812"/>
        <end position="1857"/>
    </location>
</feature>
<feature type="domain" description="AAA+ ATPase" evidence="2">
    <location>
        <begin position="697"/>
        <end position="866"/>
    </location>
</feature>
<dbReference type="PANTHER" id="PTHR10887">
    <property type="entry name" value="DNA2/NAM7 HELICASE FAMILY"/>
    <property type="match status" value="1"/>
</dbReference>
<sequence>MGTPDGRPHPHDGAARATVAITATTTPVLSAALAASGVPVVSRLALTAHGGPLTGATVRLGVRDTEGPLGTPVELTVDLEAGRTTVLSDLGLVLDPAPLQQVGQQRPGSVEVDVTVAGADVGGTALPVQVLAADQWLAAPVPLALELLAAHVQPQHPAVTALLAEATALLDTGTDDAGVAGYAAGPERVDRVVAAVATALRTRGVRAGEAPAGWAEHAQRVRTPGEVLDGRAGSCLDVVVTLAAALEAAGVRPLLWVADRHAVLGYWREERSAESAATTDAAPLVDLVGRGLVRLVEPTLLTTGADAGTDGGAEDGTDGERLHRAAEAWLTGASDRLLGVTDVHRARRDGILPLPVRTRGSDGSLQVVEYRPAAPGPARSPGRHAAPAPGSRPGVPPRVEQWKTALLDLSLRNRLINHSPGAGLPLTVPGAYLATLAGLLTGGSAVGLLPADRLSDEQRGRGLQSARELPVGELAEALLEHGAVHADVSEGGYLPRLRSLAHRARTVAEETGANDLHLALGSLVWEVDGRPLRSPLVLLPVELAPAGSSPDGAESYRLSADESAGASPNRCLLEKLRQEHGLELPGLAADAEAVDVDRVLGTLRQALADAGLPFHVEATADLAVLSFAGYRLWRDLDEHWAELAANPLVEHLVHAPHQPFVDPVPAPPVPADLDELAAACPVPADAAQLRAVAEGLAGRTLVLEGPPGTGKSQTITNLLARAVAEGRRVLFVAEKRAALEVVARRLEAVGLGPFTLDLHDRGARATDVRARVRAALEHAVAVDEPGLAADGEDLRAARRTLARYADRLHAPNAAGLSYHSARTTRLAVGDDVPQLPVPPTFAAAAPAGTLAAVRRALALLPDVADLARPSPRHPWAFVDSARVDLAAAHAAALEVDAAVRGLPTEEHLARALREVRTPADLVALAHLLAGPGVSLDVLDEVPTQRWTTATGAVLADLAAFTATVHPGLELATPEALELPLAELYVQAQTAQAARWWTRRQGLRAVRAQLAPVLRPGVQLRLREVPELTAALWRVQQAGAALVARAAVIPGLSVPAGWNPLADPTLLDGQVGWLQRAGAAVDSARPFAVALRRYLVAGPGPDAAAAAAVTRLRRALTALLRACGSTPAALAGWCGDDGVLLRWAMTRPERGLDHPGLISLRRWAEFLDTVEPLRAAGLTEARDALVSGRLPAEDAPRAFEAGLAAVSGAERRAATGLDAFDEDAHDRAVTRFTAASRAVRRHLTAALPAAALAARRLDDDRLAALQRELTRSRRGPGVRGLLAEHGDLVTALLPCVLVSPDSVARFFPPRAGQFDLVVFDEASQIRVAAAVGALGRARSAVVVGDSQQLPPTSFAESAAARDDDPAGLPGTAAEDEESILTECVQAGVPRHWLSWHYRSQDESLIAFSNAHYYEGRLASFPAPAHGRSSPGASSADVDVDGRGLSLVRVEGTFHRSGAGRLLRTNPMEAKAVVAEIRRRFAASPDAVPSIGVVTFNAQQRAYVESLLRDTGDERLVAALDRTDGEGLFVKNLENVQGDERDVVLFSTGFSPDERGVLPLNFGPLNRVGGERRLNVAITRARRQVVVFTSFDPSALRAEQTSSVGIKHLRAWLDLAALGPDALPRAARRVGLLDRHREEVAAALRSRGLVVRTDVGLSGFRVDLSVARPEAPDTPVAAVLLDGPEWARRGTVGDRDGLPVEVLGGLLGWPLVERVWLPSWLRDREEVLDRLVEAVAAVPAPAAPRPAAPVQLASVPAAPAPVPGAAGPSAPRALHTVVTGALAALPGPAAVDAEPAGEPVPVTLTVVPDLVEPEPAAETPPAETPPAPAPARARRPAAASLDGELAFRPWSPRPAGDRKALDGLADARTARLVRRVLLAGVKAEGPVHRDRLTRLAAGAFGLSRVGEARRDALLALLPEGTVDGEFVWPEALDRGGWTAFRRQAASTERPLEHVAPEEVGNAMVALCRAADGGLPVDQLFLRTAEVFGYRRRTPSLTPQLGDALDRLTAAGRLTVHDDGRVTA</sequence>
<dbReference type="Pfam" id="PF13087">
    <property type="entry name" value="AAA_12"/>
    <property type="match status" value="1"/>
</dbReference>
<dbReference type="STRING" id="1190417.SAMN05660690_2460"/>
<dbReference type="InterPro" id="IPR025103">
    <property type="entry name" value="DUF4011"/>
</dbReference>
<evidence type="ECO:0000313" key="3">
    <source>
        <dbReference type="EMBL" id="SDC76554.1"/>
    </source>
</evidence>
<dbReference type="InterPro" id="IPR003593">
    <property type="entry name" value="AAA+_ATPase"/>
</dbReference>
<dbReference type="InterPro" id="IPR021754">
    <property type="entry name" value="DUF3320"/>
</dbReference>
<reference evidence="4" key="1">
    <citation type="submission" date="2016-10" db="EMBL/GenBank/DDBJ databases">
        <authorList>
            <person name="Varghese N."/>
            <person name="Submissions S."/>
        </authorList>
    </citation>
    <scope>NUCLEOTIDE SEQUENCE [LARGE SCALE GENOMIC DNA]</scope>
    <source>
        <strain evidence="4">DSM 45421</strain>
    </source>
</reference>
<dbReference type="SMART" id="SM00382">
    <property type="entry name" value="AAA"/>
    <property type="match status" value="1"/>
</dbReference>
<name>A0A1G6PAD0_9ACTN</name>
<dbReference type="EMBL" id="FMZF01000003">
    <property type="protein sequence ID" value="SDC76554.1"/>
    <property type="molecule type" value="Genomic_DNA"/>
</dbReference>
<dbReference type="CDD" id="cd18808">
    <property type="entry name" value="SF1_C_Upf1"/>
    <property type="match status" value="1"/>
</dbReference>
<feature type="region of interest" description="Disordered" evidence="1">
    <location>
        <begin position="1351"/>
        <end position="1371"/>
    </location>
</feature>
<dbReference type="Gene3D" id="3.40.50.300">
    <property type="entry name" value="P-loop containing nucleotide triphosphate hydrolases"/>
    <property type="match status" value="3"/>
</dbReference>
<dbReference type="Pfam" id="PF13195">
    <property type="entry name" value="DUF4011"/>
    <property type="match status" value="1"/>
</dbReference>
<accession>A0A1G6PAD0</accession>
<proteinExistence type="predicted"/>
<dbReference type="InterPro" id="IPR041679">
    <property type="entry name" value="DNA2/NAM7-like_C"/>
</dbReference>
<dbReference type="SUPFAM" id="SSF52540">
    <property type="entry name" value="P-loop containing nucleoside triphosphate hydrolases"/>
    <property type="match status" value="1"/>
</dbReference>
<evidence type="ECO:0000256" key="1">
    <source>
        <dbReference type="SAM" id="MobiDB-lite"/>
    </source>
</evidence>
<organism evidence="3 4">
    <name type="scientific">Geodermatophilus telluris</name>
    <dbReference type="NCBI Taxonomy" id="1190417"/>
    <lineage>
        <taxon>Bacteria</taxon>
        <taxon>Bacillati</taxon>
        <taxon>Actinomycetota</taxon>
        <taxon>Actinomycetes</taxon>
        <taxon>Geodermatophilales</taxon>
        <taxon>Geodermatophilaceae</taxon>
        <taxon>Geodermatophilus</taxon>
    </lineage>
</organism>
<dbReference type="InterPro" id="IPR049468">
    <property type="entry name" value="Restrct_endonuc-II-like_dom"/>
</dbReference>
<feature type="region of interest" description="Disordered" evidence="1">
    <location>
        <begin position="372"/>
        <end position="398"/>
    </location>
</feature>
<dbReference type="PANTHER" id="PTHR10887:SF495">
    <property type="entry name" value="HELICASE SENATAXIN ISOFORM X1-RELATED"/>
    <property type="match status" value="1"/>
</dbReference>
<dbReference type="InterPro" id="IPR027417">
    <property type="entry name" value="P-loop_NTPase"/>
</dbReference>
<dbReference type="Pfam" id="PF11784">
    <property type="entry name" value="DUF3320"/>
    <property type="match status" value="1"/>
</dbReference>
<gene>
    <name evidence="3" type="ORF">SAMN05660690_2460</name>
</gene>
<protein>
    <submittedName>
        <fullName evidence="3">Part of AAA domain-containing protein</fullName>
    </submittedName>
</protein>
<dbReference type="Proteomes" id="UP000199416">
    <property type="component" value="Unassembled WGS sequence"/>
</dbReference>
<feature type="compositionally biased region" description="Low complexity" evidence="1">
    <location>
        <begin position="372"/>
        <end position="393"/>
    </location>
</feature>
<evidence type="ECO:0000313" key="4">
    <source>
        <dbReference type="Proteomes" id="UP000199416"/>
    </source>
</evidence>